<dbReference type="PROSITE" id="PS50011">
    <property type="entry name" value="PROTEIN_KINASE_DOM"/>
    <property type="match status" value="1"/>
</dbReference>
<dbReference type="Pfam" id="PF13424">
    <property type="entry name" value="TPR_12"/>
    <property type="match status" value="2"/>
</dbReference>
<feature type="repeat" description="TPR" evidence="1">
    <location>
        <begin position="383"/>
        <end position="416"/>
    </location>
</feature>
<keyword evidence="1" id="KW-0802">TPR repeat</keyword>
<dbReference type="GO" id="GO:0004674">
    <property type="term" value="F:protein serine/threonine kinase activity"/>
    <property type="evidence" value="ECO:0007669"/>
    <property type="project" value="TreeGrafter"/>
</dbReference>
<dbReference type="PANTHER" id="PTHR44329">
    <property type="entry name" value="SERINE/THREONINE-PROTEIN KINASE TNNI3K-RELATED"/>
    <property type="match status" value="1"/>
</dbReference>
<evidence type="ECO:0000259" key="2">
    <source>
        <dbReference type="PROSITE" id="PS50011"/>
    </source>
</evidence>
<dbReference type="PROSITE" id="PS50005">
    <property type="entry name" value="TPR"/>
    <property type="match status" value="1"/>
</dbReference>
<dbReference type="GO" id="GO:0005524">
    <property type="term" value="F:ATP binding"/>
    <property type="evidence" value="ECO:0007669"/>
    <property type="project" value="InterPro"/>
</dbReference>
<dbReference type="EMBL" id="KN823155">
    <property type="protein sequence ID" value="KIO20942.1"/>
    <property type="molecule type" value="Genomic_DNA"/>
</dbReference>
<dbReference type="OrthoDB" id="621413at2759"/>
<dbReference type="InterPro" id="IPR000719">
    <property type="entry name" value="Prot_kinase_dom"/>
</dbReference>
<dbReference type="SUPFAM" id="SSF48452">
    <property type="entry name" value="TPR-like"/>
    <property type="match status" value="2"/>
</dbReference>
<dbReference type="Pfam" id="PF07714">
    <property type="entry name" value="PK_Tyr_Ser-Thr"/>
    <property type="match status" value="1"/>
</dbReference>
<dbReference type="InterPro" id="IPR001245">
    <property type="entry name" value="Ser-Thr/Tyr_kinase_cat_dom"/>
</dbReference>
<dbReference type="Proteomes" id="UP000054248">
    <property type="component" value="Unassembled WGS sequence"/>
</dbReference>
<sequence length="600" mass="67378">MGTLAYDTIDALTFLHQLDPPVCHGDLKSPNVLVTANYKARLCDFGLARLHEDSGFGRLETSTGSKGSIRWCSPELIDGAPRAPTSDIYAWAWLVWEIMTGNLPYEGTSADYAIIRKIFESPIPEADGQSRLSDCLQLWELMMRCWKVEPGQRPTARMCKTTVTYLPRCTPTPAHLGHQARSAALLESLGDLESWKGNQEKSSAHIMEALRLYQKEADIRGIASALRKQAVAAFRISDWVKLRTIATTALEHCRTLNDDLGIAESSFYLGSSVRMLGRMDEGLPILNESLEIRRTHRDDVGVVQCLERIGAFQRSNGRTLEALSTLDEAVSIASRSGDRLGLANALHLLGFVQFDLSDFIKATEAFSEAIIITRSIGWDGELSTNLNSMGLLKMRLGEYREAEDLFQESISIARRIGDQWGIAEGLENLGECFRSQTKLNEAASALEESCPLWQKQSQERHSKRIASTLVQLKRSQGDWDGVLYWQDHIIAVCRSQEKHLEVADHLEQKAQILVEAQRYDEAALHFEAAIATREENGYSWHWKLGPLCAIPKSAITWERRLVLSRDEKKLQRRLPRLIAAVLKPPTPISHAEPYPFVLDQ</sequence>
<dbReference type="HOGENOM" id="CLU_042955_0_0_1"/>
<evidence type="ECO:0000313" key="4">
    <source>
        <dbReference type="Proteomes" id="UP000054248"/>
    </source>
</evidence>
<dbReference type="InterPro" id="IPR051681">
    <property type="entry name" value="Ser/Thr_Kinases-Pseudokinases"/>
</dbReference>
<dbReference type="InterPro" id="IPR011990">
    <property type="entry name" value="TPR-like_helical_dom_sf"/>
</dbReference>
<proteinExistence type="predicted"/>
<reference evidence="3 4" key="1">
    <citation type="submission" date="2014-04" db="EMBL/GenBank/DDBJ databases">
        <authorList>
            <consortium name="DOE Joint Genome Institute"/>
            <person name="Kuo A."/>
            <person name="Girlanda M."/>
            <person name="Perotto S."/>
            <person name="Kohler A."/>
            <person name="Nagy L.G."/>
            <person name="Floudas D."/>
            <person name="Copeland A."/>
            <person name="Barry K.W."/>
            <person name="Cichocki N."/>
            <person name="Veneault-Fourrey C."/>
            <person name="LaButti K."/>
            <person name="Lindquist E.A."/>
            <person name="Lipzen A."/>
            <person name="Lundell T."/>
            <person name="Morin E."/>
            <person name="Murat C."/>
            <person name="Sun H."/>
            <person name="Tunlid A."/>
            <person name="Henrissat B."/>
            <person name="Grigoriev I.V."/>
            <person name="Hibbett D.S."/>
            <person name="Martin F."/>
            <person name="Nordberg H.P."/>
            <person name="Cantor M.N."/>
            <person name="Hua S.X."/>
        </authorList>
    </citation>
    <scope>NUCLEOTIDE SEQUENCE [LARGE SCALE GENOMIC DNA]</scope>
    <source>
        <strain evidence="3 4">MUT 4182</strain>
    </source>
</reference>
<dbReference type="AlphaFoldDB" id="A0A0C3LHN8"/>
<name>A0A0C3LHN8_9AGAM</name>
<dbReference type="Gene3D" id="1.10.510.10">
    <property type="entry name" value="Transferase(Phosphotransferase) domain 1"/>
    <property type="match status" value="1"/>
</dbReference>
<dbReference type="SUPFAM" id="SSF56112">
    <property type="entry name" value="Protein kinase-like (PK-like)"/>
    <property type="match status" value="1"/>
</dbReference>
<dbReference type="PROSITE" id="PS00108">
    <property type="entry name" value="PROTEIN_KINASE_ST"/>
    <property type="match status" value="1"/>
</dbReference>
<protein>
    <recommendedName>
        <fullName evidence="2">Protein kinase domain-containing protein</fullName>
    </recommendedName>
</protein>
<dbReference type="SMART" id="SM00028">
    <property type="entry name" value="TPR"/>
    <property type="match status" value="7"/>
</dbReference>
<organism evidence="3 4">
    <name type="scientific">Tulasnella calospora MUT 4182</name>
    <dbReference type="NCBI Taxonomy" id="1051891"/>
    <lineage>
        <taxon>Eukaryota</taxon>
        <taxon>Fungi</taxon>
        <taxon>Dikarya</taxon>
        <taxon>Basidiomycota</taxon>
        <taxon>Agaricomycotina</taxon>
        <taxon>Agaricomycetes</taxon>
        <taxon>Cantharellales</taxon>
        <taxon>Tulasnellaceae</taxon>
        <taxon>Tulasnella</taxon>
    </lineage>
</organism>
<dbReference type="STRING" id="1051891.A0A0C3LHN8"/>
<keyword evidence="4" id="KW-1185">Reference proteome</keyword>
<accession>A0A0C3LHN8</accession>
<dbReference type="InterPro" id="IPR019734">
    <property type="entry name" value="TPR_rpt"/>
</dbReference>
<dbReference type="Gene3D" id="1.25.40.10">
    <property type="entry name" value="Tetratricopeptide repeat domain"/>
    <property type="match status" value="1"/>
</dbReference>
<evidence type="ECO:0000256" key="1">
    <source>
        <dbReference type="PROSITE-ProRule" id="PRU00339"/>
    </source>
</evidence>
<evidence type="ECO:0000313" key="3">
    <source>
        <dbReference type="EMBL" id="KIO20942.1"/>
    </source>
</evidence>
<reference evidence="4" key="2">
    <citation type="submission" date="2015-01" db="EMBL/GenBank/DDBJ databases">
        <title>Evolutionary Origins and Diversification of the Mycorrhizal Mutualists.</title>
        <authorList>
            <consortium name="DOE Joint Genome Institute"/>
            <consortium name="Mycorrhizal Genomics Consortium"/>
            <person name="Kohler A."/>
            <person name="Kuo A."/>
            <person name="Nagy L.G."/>
            <person name="Floudas D."/>
            <person name="Copeland A."/>
            <person name="Barry K.W."/>
            <person name="Cichocki N."/>
            <person name="Veneault-Fourrey C."/>
            <person name="LaButti K."/>
            <person name="Lindquist E.A."/>
            <person name="Lipzen A."/>
            <person name="Lundell T."/>
            <person name="Morin E."/>
            <person name="Murat C."/>
            <person name="Riley R."/>
            <person name="Ohm R."/>
            <person name="Sun H."/>
            <person name="Tunlid A."/>
            <person name="Henrissat B."/>
            <person name="Grigoriev I.V."/>
            <person name="Hibbett D.S."/>
            <person name="Martin F."/>
        </authorList>
    </citation>
    <scope>NUCLEOTIDE SEQUENCE [LARGE SCALE GENOMIC DNA]</scope>
    <source>
        <strain evidence="4">MUT 4182</strain>
    </source>
</reference>
<dbReference type="InterPro" id="IPR011009">
    <property type="entry name" value="Kinase-like_dom_sf"/>
</dbReference>
<gene>
    <name evidence="3" type="ORF">M407DRAFT_29441</name>
</gene>
<dbReference type="InterPro" id="IPR008271">
    <property type="entry name" value="Ser/Thr_kinase_AS"/>
</dbReference>
<dbReference type="SMART" id="SM00220">
    <property type="entry name" value="S_TKc"/>
    <property type="match status" value="1"/>
</dbReference>
<feature type="domain" description="Protein kinase" evidence="2">
    <location>
        <begin position="1"/>
        <end position="166"/>
    </location>
</feature>